<dbReference type="GO" id="GO:0005634">
    <property type="term" value="C:nucleus"/>
    <property type="evidence" value="ECO:0007669"/>
    <property type="project" value="InterPro"/>
</dbReference>
<evidence type="ECO:0000313" key="3">
    <source>
        <dbReference type="EMBL" id="ROJ33211.1"/>
    </source>
</evidence>
<dbReference type="Pfam" id="PF00956">
    <property type="entry name" value="NAP"/>
    <property type="match status" value="1"/>
</dbReference>
<proteinExistence type="inferred from homology"/>
<dbReference type="Proteomes" id="UP000281406">
    <property type="component" value="Unassembled WGS sequence"/>
</dbReference>
<dbReference type="EMBL" id="RJVU01061675">
    <property type="protein sequence ID" value="ROJ33211.1"/>
    <property type="molecule type" value="Genomic_DNA"/>
</dbReference>
<feature type="region of interest" description="Disordered" evidence="2">
    <location>
        <begin position="1"/>
        <end position="20"/>
    </location>
</feature>
<name>A0A3N0XT44_ANAGA</name>
<dbReference type="InterPro" id="IPR002164">
    <property type="entry name" value="NAP_family"/>
</dbReference>
<evidence type="ECO:0000256" key="2">
    <source>
        <dbReference type="SAM" id="MobiDB-lite"/>
    </source>
</evidence>
<accession>A0A3N0XT44</accession>
<dbReference type="InterPro" id="IPR037231">
    <property type="entry name" value="NAP-like_sf"/>
</dbReference>
<dbReference type="SUPFAM" id="SSF143113">
    <property type="entry name" value="NAP-like"/>
    <property type="match status" value="1"/>
</dbReference>
<comment type="caution">
    <text evidence="3">The sequence shown here is derived from an EMBL/GenBank/DDBJ whole genome shotgun (WGS) entry which is preliminary data.</text>
</comment>
<comment type="similarity">
    <text evidence="1">Belongs to the nucleosome assembly protein (NAP) family.</text>
</comment>
<dbReference type="OrthoDB" id="27325at2759"/>
<reference evidence="3 4" key="1">
    <citation type="submission" date="2018-10" db="EMBL/GenBank/DDBJ databases">
        <title>Genome assembly for a Yunnan-Guizhou Plateau 3E fish, Anabarilius grahami (Regan), and its evolutionary and genetic applications.</title>
        <authorList>
            <person name="Jiang W."/>
        </authorList>
    </citation>
    <scope>NUCLEOTIDE SEQUENCE [LARGE SCALE GENOMIC DNA]</scope>
    <source>
        <strain evidence="3">AG-KIZ</strain>
        <tissue evidence="3">Muscle</tissue>
    </source>
</reference>
<keyword evidence="4" id="KW-1185">Reference proteome</keyword>
<sequence length="62" mass="7294">MDADNEAKEEKTEDANEEKPKGIPEFWLTIFRSVDMLSDMLQVNQQNIRYSTETFSEFSVLF</sequence>
<protein>
    <submittedName>
        <fullName evidence="3">Nucleosome assembly protein 1-like 4</fullName>
    </submittedName>
</protein>
<organism evidence="3 4">
    <name type="scientific">Anabarilius grahami</name>
    <name type="common">Kanglang fish</name>
    <name type="synonym">Barilius grahami</name>
    <dbReference type="NCBI Taxonomy" id="495550"/>
    <lineage>
        <taxon>Eukaryota</taxon>
        <taxon>Metazoa</taxon>
        <taxon>Chordata</taxon>
        <taxon>Craniata</taxon>
        <taxon>Vertebrata</taxon>
        <taxon>Euteleostomi</taxon>
        <taxon>Actinopterygii</taxon>
        <taxon>Neopterygii</taxon>
        <taxon>Teleostei</taxon>
        <taxon>Ostariophysi</taxon>
        <taxon>Cypriniformes</taxon>
        <taxon>Xenocyprididae</taxon>
        <taxon>Xenocypridinae</taxon>
        <taxon>Xenocypridinae incertae sedis</taxon>
        <taxon>Anabarilius</taxon>
    </lineage>
</organism>
<evidence type="ECO:0000313" key="4">
    <source>
        <dbReference type="Proteomes" id="UP000281406"/>
    </source>
</evidence>
<dbReference type="AlphaFoldDB" id="A0A3N0XT44"/>
<gene>
    <name evidence="3" type="ORF">DPX16_18033</name>
</gene>
<dbReference type="GO" id="GO:0006334">
    <property type="term" value="P:nucleosome assembly"/>
    <property type="evidence" value="ECO:0007669"/>
    <property type="project" value="InterPro"/>
</dbReference>
<evidence type="ECO:0000256" key="1">
    <source>
        <dbReference type="ARBA" id="ARBA00009947"/>
    </source>
</evidence>